<dbReference type="PANTHER" id="PTHR38701">
    <property type="entry name" value="CHROMOSOME 8, WHOLE GENOME SHOTGUN SEQUENCE"/>
    <property type="match status" value="1"/>
</dbReference>
<feature type="non-terminal residue" evidence="2">
    <location>
        <position position="555"/>
    </location>
</feature>
<feature type="compositionally biased region" description="Basic and acidic residues" evidence="1">
    <location>
        <begin position="344"/>
        <end position="366"/>
    </location>
</feature>
<keyword evidence="3" id="KW-1185">Reference proteome</keyword>
<organism evidence="3">
    <name type="scientific">Schizophyllum commune (strain H4-8 / FGSC 9210)</name>
    <name type="common">Split gill fungus</name>
    <dbReference type="NCBI Taxonomy" id="578458"/>
    <lineage>
        <taxon>Eukaryota</taxon>
        <taxon>Fungi</taxon>
        <taxon>Dikarya</taxon>
        <taxon>Basidiomycota</taxon>
        <taxon>Agaricomycotina</taxon>
        <taxon>Agaricomycetes</taxon>
        <taxon>Agaricomycetidae</taxon>
        <taxon>Agaricales</taxon>
        <taxon>Schizophyllaceae</taxon>
        <taxon>Schizophyllum</taxon>
    </lineage>
</organism>
<evidence type="ECO:0000256" key="1">
    <source>
        <dbReference type="SAM" id="MobiDB-lite"/>
    </source>
</evidence>
<sequence length="555" mass="60280">MEAPVKRKVTAKVSYNDMNRARSTLASSPNIPRAPSPLKSYNSSPATTQPIRPRAKVNTSATPMRKTVSGTSSLASPIVRSATPAHDRPPISRSSSPARSALSPRLGPASRAPGFTRSQPQSVPSTPTLRPTLSPDPNNNHHRAHHQSISFRTGELPEERAGSDVDYQPAPAPASGVMRIKAKLTNSAKVQPEGLSVSPSSASAIGRRRVHSISSNTSQSTVASQSAASAVASSSRPDAPSLYPITTSAPAANPHRYGSWSRASASDYRHSYQSFSRPHDESSSTVNHNRRISARVDPSQIANLNAKVDPTTIPLHPTHHRRRPASSASTRHDGTKSRSSGDSGHGHESDESERQERREAKSNRKIADLEITNKSLLAINASLEKTKNRQAKEIRDLRRKLRESRLILPPRAYRAVSKDEAADEKEDEEEEDDEEEEELEEEANKDEAFMRLRAAIDGLIDSGKRALESKPEVEHKTTKVLSAEEVQSWRVAHGDEDGPGPDDSFADDSFSVANESLANDSITTMSEDEVEAMTAPSRSVTPDTRPPILVTTPPL</sequence>
<feature type="region of interest" description="Disordered" evidence="1">
    <location>
        <begin position="1"/>
        <end position="173"/>
    </location>
</feature>
<evidence type="ECO:0000313" key="2">
    <source>
        <dbReference type="EMBL" id="EFJ03763.1"/>
    </source>
</evidence>
<dbReference type="EMBL" id="GL377302">
    <property type="protein sequence ID" value="EFJ03763.1"/>
    <property type="molecule type" value="Genomic_DNA"/>
</dbReference>
<evidence type="ECO:0000313" key="3">
    <source>
        <dbReference type="Proteomes" id="UP000007431"/>
    </source>
</evidence>
<accession>D8PQD5</accession>
<feature type="compositionally biased region" description="Polar residues" evidence="1">
    <location>
        <begin position="21"/>
        <end position="30"/>
    </location>
</feature>
<protein>
    <submittedName>
        <fullName evidence="2">Uncharacterized protein</fullName>
    </submittedName>
</protein>
<name>D8PQD5_SCHCM</name>
<feature type="compositionally biased region" description="Basic residues" evidence="1">
    <location>
        <begin position="1"/>
        <end position="10"/>
    </location>
</feature>
<dbReference type="HOGENOM" id="CLU_031557_0_0_1"/>
<dbReference type="STRING" id="578458.D8PQD5"/>
<dbReference type="eggNOG" id="ENOG502SDCC">
    <property type="taxonomic scope" value="Eukaryota"/>
</dbReference>
<feature type="compositionally biased region" description="Acidic residues" evidence="1">
    <location>
        <begin position="421"/>
        <end position="444"/>
    </location>
</feature>
<gene>
    <name evidence="2" type="ORF">SCHCODRAFT_104020</name>
</gene>
<dbReference type="AlphaFoldDB" id="D8PQD5"/>
<feature type="compositionally biased region" description="Low complexity" evidence="1">
    <location>
        <begin position="91"/>
        <end position="106"/>
    </location>
</feature>
<feature type="compositionally biased region" description="Polar residues" evidence="1">
    <location>
        <begin position="39"/>
        <end position="50"/>
    </location>
</feature>
<feature type="compositionally biased region" description="Low complexity" evidence="1">
    <location>
        <begin position="212"/>
        <end position="235"/>
    </location>
</feature>
<feature type="region of interest" description="Disordered" evidence="1">
    <location>
        <begin position="410"/>
        <end position="447"/>
    </location>
</feature>
<dbReference type="OMA" id="HENEPTW"/>
<feature type="region of interest" description="Disordered" evidence="1">
    <location>
        <begin position="188"/>
        <end position="366"/>
    </location>
</feature>
<dbReference type="Proteomes" id="UP000007431">
    <property type="component" value="Unassembled WGS sequence"/>
</dbReference>
<dbReference type="VEuPathDB" id="FungiDB:SCHCODRAFT_02663114"/>
<proteinExistence type="predicted"/>
<dbReference type="InParanoid" id="D8PQD5"/>
<feature type="compositionally biased region" description="Polar residues" evidence="1">
    <location>
        <begin position="57"/>
        <end position="75"/>
    </location>
</feature>
<feature type="compositionally biased region" description="Low complexity" evidence="1">
    <location>
        <begin position="122"/>
        <end position="137"/>
    </location>
</feature>
<feature type="region of interest" description="Disordered" evidence="1">
    <location>
        <begin position="525"/>
        <end position="555"/>
    </location>
</feature>
<reference evidence="2 3" key="1">
    <citation type="journal article" date="2010" name="Nat. Biotechnol.">
        <title>Genome sequence of the model mushroom Schizophyllum commune.</title>
        <authorList>
            <person name="Ohm R.A."/>
            <person name="de Jong J.F."/>
            <person name="Lugones L.G."/>
            <person name="Aerts A."/>
            <person name="Kothe E."/>
            <person name="Stajich J.E."/>
            <person name="de Vries R.P."/>
            <person name="Record E."/>
            <person name="Levasseur A."/>
            <person name="Baker S.E."/>
            <person name="Bartholomew K.A."/>
            <person name="Coutinho P.M."/>
            <person name="Erdmann S."/>
            <person name="Fowler T.J."/>
            <person name="Gathman A.C."/>
            <person name="Lombard V."/>
            <person name="Henrissat B."/>
            <person name="Knabe N."/>
            <person name="Kuees U."/>
            <person name="Lilly W.W."/>
            <person name="Lindquist E."/>
            <person name="Lucas S."/>
            <person name="Magnuson J.K."/>
            <person name="Piumi F."/>
            <person name="Raudaskoski M."/>
            <person name="Salamov A."/>
            <person name="Schmutz J."/>
            <person name="Schwarze F.W.M.R."/>
            <person name="vanKuyk P.A."/>
            <person name="Horton J.S."/>
            <person name="Grigoriev I.V."/>
            <person name="Woesten H.A.B."/>
        </authorList>
    </citation>
    <scope>NUCLEOTIDE SEQUENCE [LARGE SCALE GENOMIC DNA]</scope>
    <source>
        <strain evidence="3">H4-8 / FGSC 9210</strain>
    </source>
</reference>
<dbReference type="PANTHER" id="PTHR38701:SF1">
    <property type="entry name" value="UP-REGULATED DURING SEPTATION PROTEIN 1 DOMAIN-CONTAINING PROTEIN"/>
    <property type="match status" value="1"/>
</dbReference>